<evidence type="ECO:0000313" key="1">
    <source>
        <dbReference type="EMBL" id="GFX89342.1"/>
    </source>
</evidence>
<organism evidence="1 2">
    <name type="scientific">Trichonephila clavipes</name>
    <name type="common">Golden silk orbweaver</name>
    <name type="synonym">Nephila clavipes</name>
    <dbReference type="NCBI Taxonomy" id="2585209"/>
    <lineage>
        <taxon>Eukaryota</taxon>
        <taxon>Metazoa</taxon>
        <taxon>Ecdysozoa</taxon>
        <taxon>Arthropoda</taxon>
        <taxon>Chelicerata</taxon>
        <taxon>Arachnida</taxon>
        <taxon>Araneae</taxon>
        <taxon>Araneomorphae</taxon>
        <taxon>Entelegynae</taxon>
        <taxon>Araneoidea</taxon>
        <taxon>Nephilidae</taxon>
        <taxon>Trichonephila</taxon>
    </lineage>
</organism>
<reference evidence="1" key="1">
    <citation type="submission" date="2020-08" db="EMBL/GenBank/DDBJ databases">
        <title>Multicomponent nature underlies the extraordinary mechanical properties of spider dragline silk.</title>
        <authorList>
            <person name="Kono N."/>
            <person name="Nakamura H."/>
            <person name="Mori M."/>
            <person name="Yoshida Y."/>
            <person name="Ohtoshi R."/>
            <person name="Malay A.D."/>
            <person name="Moran D.A.P."/>
            <person name="Tomita M."/>
            <person name="Numata K."/>
            <person name="Arakawa K."/>
        </authorList>
    </citation>
    <scope>NUCLEOTIDE SEQUENCE</scope>
</reference>
<name>A0A8X6UZ43_TRICX</name>
<sequence length="105" mass="12019">MWRPRGERLNPDFTKQRHIVPAAPPCVATHGGAPGAIFQQNNARLQTSRMSQDYLRHIITLPWSTQSPDLTPIEHMWDHLWCLIGQPTGLVKLETHLQQLCNEMS</sequence>
<dbReference type="Proteomes" id="UP000887159">
    <property type="component" value="Unassembled WGS sequence"/>
</dbReference>
<keyword evidence="2" id="KW-1185">Reference proteome</keyword>
<gene>
    <name evidence="1" type="primary">X975_24350</name>
    <name evidence="1" type="ORF">TNCV_2201841</name>
</gene>
<dbReference type="Gene3D" id="3.30.420.10">
    <property type="entry name" value="Ribonuclease H-like superfamily/Ribonuclease H"/>
    <property type="match status" value="1"/>
</dbReference>
<accession>A0A8X6UZ43</accession>
<evidence type="ECO:0000313" key="2">
    <source>
        <dbReference type="Proteomes" id="UP000887159"/>
    </source>
</evidence>
<protein>
    <submittedName>
        <fullName evidence="1">Transposable element Tcb2 transposase</fullName>
    </submittedName>
</protein>
<dbReference type="EMBL" id="BMAU01021070">
    <property type="protein sequence ID" value="GFX89342.1"/>
    <property type="molecule type" value="Genomic_DNA"/>
</dbReference>
<dbReference type="GO" id="GO:0003676">
    <property type="term" value="F:nucleic acid binding"/>
    <property type="evidence" value="ECO:0007669"/>
    <property type="project" value="InterPro"/>
</dbReference>
<proteinExistence type="predicted"/>
<dbReference type="AlphaFoldDB" id="A0A8X6UZ43"/>
<comment type="caution">
    <text evidence="1">The sequence shown here is derived from an EMBL/GenBank/DDBJ whole genome shotgun (WGS) entry which is preliminary data.</text>
</comment>
<dbReference type="InterPro" id="IPR036397">
    <property type="entry name" value="RNaseH_sf"/>
</dbReference>